<keyword evidence="6" id="KW-0460">Magnesium</keyword>
<reference evidence="12 13" key="1">
    <citation type="submission" date="2019-11" db="EMBL/GenBank/DDBJ databases">
        <authorList>
            <person name="Zhang J."/>
            <person name="Sun C."/>
        </authorList>
    </citation>
    <scope>NUCLEOTIDE SEQUENCE [LARGE SCALE GENOMIC DNA]</scope>
    <source>
        <strain evidence="13">sp2</strain>
    </source>
</reference>
<evidence type="ECO:0000256" key="4">
    <source>
        <dbReference type="ARBA" id="ARBA00022777"/>
    </source>
</evidence>
<keyword evidence="13" id="KW-1185">Reference proteome</keyword>
<evidence type="ECO:0000256" key="6">
    <source>
        <dbReference type="HAMAP-Rule" id="MF_00347"/>
    </source>
</evidence>
<keyword evidence="4 6" id="KW-0418">Kinase</keyword>
<dbReference type="CDD" id="cd09165">
    <property type="entry name" value="PLDc_PaPPK1_C1_like"/>
    <property type="match status" value="1"/>
</dbReference>
<feature type="binding site" evidence="6">
    <location>
        <position position="380"/>
    </location>
    <ligand>
        <name>Mg(2+)</name>
        <dbReference type="ChEBI" id="CHEBI:18420"/>
    </ligand>
</feature>
<feature type="domain" description="Polyphosphate kinase C-terminal" evidence="11">
    <location>
        <begin position="335"/>
        <end position="498"/>
    </location>
</feature>
<evidence type="ECO:0000256" key="1">
    <source>
        <dbReference type="ARBA" id="ARBA00022553"/>
    </source>
</evidence>
<dbReference type="PANTHER" id="PTHR30218:SF0">
    <property type="entry name" value="POLYPHOSPHATE KINASE"/>
    <property type="match status" value="1"/>
</dbReference>
<sequence>MTTTDEKALPFINRELSLLGFNRRVLELAQDRNVPLLERLKFLCISSSNLDEFFEVRVGTLTQQIRAGISRPDDAGLSPQTQLDLVLEQAHALVHDQYETLNREIIPALAKENIHFLRRTHWTEAQALWVKQYFRRELLPLLTPLGLDPSHPFPRILNKSLNFIVSLEGNDDFGREAWLAIVQAPRALPRIIQMDEDAAGGPAGFVFLSSVIHAHVHELFPGMTVTGCYQFRVTRNSDLSVDVDDDDDLLQTLQGGLFERNYGDALRLEVADNCPADMIEFLCERFALEERQVFQVHGPVNLHRLMALPGLIDRPELKDPPFTPRLEADFDPDRNIFETIEQQGSVLLHHPYQSFMPVVEFIRQAATDPRVVAIKMTLYRTGKDSAIVDALESAARAGKEVTAVVELRARFDEEANINITTRLQKAGAYVAYGIVGYKTHAKMALVVRRDGNRLKRFVHLGTGNYHPGTARLYTDFGLMTDDRFVGEDVNKLFMQLTGLGRGIHLKRLLQSPFTLHDGMLERIRRETAHARNGRPARIRAKMNALIEKRVIEALYEASQAGVTIELVVRGVCCLKPGIPGVSENIHVRSVMGRFLEHPRVFYFHNDGDEELFLSSADWMPRNFFARVETAFPVDTPEIRARVIDEAFDRYLADNTGAWELTAAGDYRRITPAKGEKPFNAQQSLISDLGKA</sequence>
<dbReference type="SUPFAM" id="SSF140356">
    <property type="entry name" value="PPK N-terminal domain-like"/>
    <property type="match status" value="1"/>
</dbReference>
<comment type="similarity">
    <text evidence="6 7">Belongs to the polyphosphate kinase 1 (PPK1) family.</text>
</comment>
<evidence type="ECO:0000259" key="8">
    <source>
        <dbReference type="Pfam" id="PF02503"/>
    </source>
</evidence>
<comment type="catalytic activity">
    <reaction evidence="6 7">
        <text>[phosphate](n) + ATP = [phosphate](n+1) + ADP</text>
        <dbReference type="Rhea" id="RHEA:19573"/>
        <dbReference type="Rhea" id="RHEA-COMP:9859"/>
        <dbReference type="Rhea" id="RHEA-COMP:14280"/>
        <dbReference type="ChEBI" id="CHEBI:16838"/>
        <dbReference type="ChEBI" id="CHEBI:30616"/>
        <dbReference type="ChEBI" id="CHEBI:456216"/>
        <dbReference type="EC" id="2.7.4.1"/>
    </reaction>
</comment>
<dbReference type="Pfam" id="PF02503">
    <property type="entry name" value="PP_kinase"/>
    <property type="match status" value="1"/>
</dbReference>
<dbReference type="InterPro" id="IPR003414">
    <property type="entry name" value="PP_kinase"/>
</dbReference>
<keyword evidence="3 6" id="KW-0547">Nucleotide-binding</keyword>
<feature type="binding site" evidence="6">
    <location>
        <position position="49"/>
    </location>
    <ligand>
        <name>ATP</name>
        <dbReference type="ChEBI" id="CHEBI:30616"/>
    </ligand>
</feature>
<dbReference type="InterPro" id="IPR024953">
    <property type="entry name" value="PP_kinase_middle"/>
</dbReference>
<dbReference type="Pfam" id="PF17941">
    <property type="entry name" value="PP_kinase_C_1"/>
    <property type="match status" value="1"/>
</dbReference>
<dbReference type="InterPro" id="IPR025198">
    <property type="entry name" value="PPK_N_dom"/>
</dbReference>
<dbReference type="GO" id="GO:0009358">
    <property type="term" value="C:polyphosphate kinase complex"/>
    <property type="evidence" value="ECO:0007669"/>
    <property type="project" value="InterPro"/>
</dbReference>
<accession>A0A6I6CYX0</accession>
<dbReference type="CDD" id="cd09168">
    <property type="entry name" value="PLDc_PaPPK1_C2_like"/>
    <property type="match status" value="1"/>
</dbReference>
<name>A0A6I6CYX0_9GAMM</name>
<dbReference type="NCBIfam" id="NF003917">
    <property type="entry name" value="PRK05443.1-1"/>
    <property type="match status" value="1"/>
</dbReference>
<evidence type="ECO:0000259" key="11">
    <source>
        <dbReference type="Pfam" id="PF17941"/>
    </source>
</evidence>
<dbReference type="NCBIfam" id="TIGR03705">
    <property type="entry name" value="poly_P_kin"/>
    <property type="match status" value="1"/>
</dbReference>
<dbReference type="EMBL" id="CP046415">
    <property type="protein sequence ID" value="QGT79419.1"/>
    <property type="molecule type" value="Genomic_DNA"/>
</dbReference>
<feature type="domain" description="Polyphosphate kinase C-terminal" evidence="10">
    <location>
        <begin position="508"/>
        <end position="681"/>
    </location>
</feature>
<feature type="domain" description="Polyphosphate kinase middle" evidence="8">
    <location>
        <begin position="126"/>
        <end position="308"/>
    </location>
</feature>
<comment type="PTM">
    <text evidence="6 7">An intermediate of this reaction is the autophosphorylated ppk in which a phosphate is covalently linked to a histidine residue through a N-P bond.</text>
</comment>
<dbReference type="AlphaFoldDB" id="A0A6I6CYX0"/>
<comment type="cofactor">
    <cofactor evidence="6">
        <name>Mg(2+)</name>
        <dbReference type="ChEBI" id="CHEBI:18420"/>
    </cofactor>
</comment>
<dbReference type="NCBIfam" id="NF003921">
    <property type="entry name" value="PRK05443.2-2"/>
    <property type="match status" value="1"/>
</dbReference>
<feature type="binding site" evidence="6">
    <location>
        <position position="597"/>
    </location>
    <ligand>
        <name>ATP</name>
        <dbReference type="ChEBI" id="CHEBI:30616"/>
    </ligand>
</feature>
<dbReference type="InterPro" id="IPR041108">
    <property type="entry name" value="PP_kinase_C_1"/>
</dbReference>
<feature type="binding site" evidence="6">
    <location>
        <position position="410"/>
    </location>
    <ligand>
        <name>Mg(2+)</name>
        <dbReference type="ChEBI" id="CHEBI:18420"/>
    </ligand>
</feature>
<dbReference type="InterPro" id="IPR036830">
    <property type="entry name" value="PP_kinase_middle_dom_sf"/>
</dbReference>
<evidence type="ECO:0000256" key="7">
    <source>
        <dbReference type="RuleBase" id="RU003800"/>
    </source>
</evidence>
<dbReference type="PANTHER" id="PTHR30218">
    <property type="entry name" value="POLYPHOSPHATE KINASE"/>
    <property type="match status" value="1"/>
</dbReference>
<gene>
    <name evidence="12" type="primary">ppk1</name>
    <name evidence="6" type="synonym">ppk</name>
    <name evidence="12" type="ORF">GM160_11335</name>
</gene>
<evidence type="ECO:0000259" key="9">
    <source>
        <dbReference type="Pfam" id="PF13089"/>
    </source>
</evidence>
<organism evidence="12 13">
    <name type="scientific">Guyparkeria halophila</name>
    <dbReference type="NCBI Taxonomy" id="47960"/>
    <lineage>
        <taxon>Bacteria</taxon>
        <taxon>Pseudomonadati</taxon>
        <taxon>Pseudomonadota</taxon>
        <taxon>Gammaproteobacteria</taxon>
        <taxon>Chromatiales</taxon>
        <taxon>Thioalkalibacteraceae</taxon>
        <taxon>Guyparkeria</taxon>
    </lineage>
</organism>
<feature type="domain" description="Polyphosphate kinase N-terminal" evidence="9">
    <location>
        <begin position="11"/>
        <end position="116"/>
    </location>
</feature>
<dbReference type="GO" id="GO:0008976">
    <property type="term" value="F:polyphosphate kinase activity"/>
    <property type="evidence" value="ECO:0007669"/>
    <property type="project" value="UniProtKB-UniRule"/>
</dbReference>
<evidence type="ECO:0000256" key="3">
    <source>
        <dbReference type="ARBA" id="ARBA00022741"/>
    </source>
</evidence>
<dbReference type="SUPFAM" id="SSF143724">
    <property type="entry name" value="PHP14-like"/>
    <property type="match status" value="1"/>
</dbReference>
<evidence type="ECO:0000313" key="13">
    <source>
        <dbReference type="Proteomes" id="UP000427716"/>
    </source>
</evidence>
<dbReference type="HAMAP" id="MF_00347">
    <property type="entry name" value="Polyphosphate_kinase"/>
    <property type="match status" value="1"/>
</dbReference>
<dbReference type="PIRSF" id="PIRSF015589">
    <property type="entry name" value="PP_kinase"/>
    <property type="match status" value="1"/>
</dbReference>
<dbReference type="GO" id="GO:0006799">
    <property type="term" value="P:polyphosphate biosynthetic process"/>
    <property type="evidence" value="ECO:0007669"/>
    <property type="project" value="UniProtKB-UniRule"/>
</dbReference>
<comment type="function">
    <text evidence="6 7">Catalyzes the reversible transfer of the terminal phosphate of ATP to form a long-chain polyphosphate (polyP).</text>
</comment>
<dbReference type="Proteomes" id="UP000427716">
    <property type="component" value="Chromosome"/>
</dbReference>
<dbReference type="KEGG" id="ghl:GM160_11335"/>
<protein>
    <recommendedName>
        <fullName evidence="6 7">Polyphosphate kinase</fullName>
        <ecNumber evidence="6 7">2.7.4.1</ecNumber>
    </recommendedName>
    <alternativeName>
        <fullName evidence="6">ATP-polyphosphate phosphotransferase</fullName>
    </alternativeName>
    <alternativeName>
        <fullName evidence="6">Polyphosphoric acid kinase</fullName>
    </alternativeName>
</protein>
<keyword evidence="1 6" id="KW-0597">Phosphoprotein</keyword>
<feature type="binding site" evidence="6">
    <location>
        <position position="473"/>
    </location>
    <ligand>
        <name>ATP</name>
        <dbReference type="ChEBI" id="CHEBI:30616"/>
    </ligand>
</feature>
<dbReference type="SUPFAM" id="SSF56024">
    <property type="entry name" value="Phospholipase D/nuclease"/>
    <property type="match status" value="2"/>
</dbReference>
<feature type="active site" description="Phosphohistidine intermediate" evidence="6">
    <location>
        <position position="440"/>
    </location>
</feature>
<dbReference type="InterPro" id="IPR025200">
    <property type="entry name" value="PPK_C_dom2"/>
</dbReference>
<dbReference type="Gene3D" id="3.30.870.10">
    <property type="entry name" value="Endonuclease Chain A"/>
    <property type="match status" value="2"/>
</dbReference>
<dbReference type="GO" id="GO:0005524">
    <property type="term" value="F:ATP binding"/>
    <property type="evidence" value="ECO:0007669"/>
    <property type="project" value="UniProtKB-KW"/>
</dbReference>
<evidence type="ECO:0000313" key="12">
    <source>
        <dbReference type="EMBL" id="QGT79419.1"/>
    </source>
</evidence>
<dbReference type="Pfam" id="PF13090">
    <property type="entry name" value="PP_kinase_C"/>
    <property type="match status" value="1"/>
</dbReference>
<evidence type="ECO:0000256" key="2">
    <source>
        <dbReference type="ARBA" id="ARBA00022679"/>
    </source>
</evidence>
<keyword evidence="5 6" id="KW-0067">ATP-binding</keyword>
<dbReference type="Gene3D" id="1.20.58.310">
    <property type="entry name" value="Polyphosphate kinase N-terminal domain"/>
    <property type="match status" value="1"/>
</dbReference>
<dbReference type="RefSeq" id="WP_136867741.1">
    <property type="nucleotide sequence ID" value="NZ_CP046415.1"/>
</dbReference>
<proteinExistence type="inferred from homology"/>
<dbReference type="NCBIfam" id="NF003918">
    <property type="entry name" value="PRK05443.1-2"/>
    <property type="match status" value="1"/>
</dbReference>
<dbReference type="Gene3D" id="3.30.1840.10">
    <property type="entry name" value="Polyphosphate kinase middle domain"/>
    <property type="match status" value="1"/>
</dbReference>
<keyword evidence="6" id="KW-0479">Metal-binding</keyword>
<feature type="binding site" evidence="6">
    <location>
        <position position="569"/>
    </location>
    <ligand>
        <name>ATP</name>
        <dbReference type="ChEBI" id="CHEBI:30616"/>
    </ligand>
</feature>
<dbReference type="GO" id="GO:0046872">
    <property type="term" value="F:metal ion binding"/>
    <property type="evidence" value="ECO:0007669"/>
    <property type="project" value="UniProtKB-KW"/>
</dbReference>
<keyword evidence="2 6" id="KW-0808">Transferase</keyword>
<evidence type="ECO:0000259" key="10">
    <source>
        <dbReference type="Pfam" id="PF13090"/>
    </source>
</evidence>
<evidence type="ECO:0000256" key="5">
    <source>
        <dbReference type="ARBA" id="ARBA00022840"/>
    </source>
</evidence>
<dbReference type="EC" id="2.7.4.1" evidence="6 7"/>
<dbReference type="Pfam" id="PF13089">
    <property type="entry name" value="PP_kinase_N"/>
    <property type="match status" value="1"/>
</dbReference>
<dbReference type="InterPro" id="IPR036832">
    <property type="entry name" value="PPK_N_dom_sf"/>
</dbReference>